<protein>
    <submittedName>
        <fullName evidence="1">Uncharacterized protein</fullName>
    </submittedName>
</protein>
<gene>
    <name evidence="1" type="ORF">YQE_07361</name>
</gene>
<accession>N6TEG3</accession>
<dbReference type="EMBL" id="KB740988">
    <property type="protein sequence ID" value="ENN76113.1"/>
    <property type="molecule type" value="Genomic_DNA"/>
</dbReference>
<dbReference type="AlphaFoldDB" id="N6TEG3"/>
<name>N6TEG3_DENPD</name>
<evidence type="ECO:0000313" key="1">
    <source>
        <dbReference type="EMBL" id="ENN76113.1"/>
    </source>
</evidence>
<dbReference type="HOGENOM" id="CLU_1344505_0_0_1"/>
<organism evidence="1">
    <name type="scientific">Dendroctonus ponderosae</name>
    <name type="common">Mountain pine beetle</name>
    <dbReference type="NCBI Taxonomy" id="77166"/>
    <lineage>
        <taxon>Eukaryota</taxon>
        <taxon>Metazoa</taxon>
        <taxon>Ecdysozoa</taxon>
        <taxon>Arthropoda</taxon>
        <taxon>Hexapoda</taxon>
        <taxon>Insecta</taxon>
        <taxon>Pterygota</taxon>
        <taxon>Neoptera</taxon>
        <taxon>Endopterygota</taxon>
        <taxon>Coleoptera</taxon>
        <taxon>Polyphaga</taxon>
        <taxon>Cucujiformia</taxon>
        <taxon>Curculionidae</taxon>
        <taxon>Scolytinae</taxon>
        <taxon>Dendroctonus</taxon>
    </lineage>
</organism>
<reference evidence="1" key="1">
    <citation type="journal article" date="2013" name="Genome Biol.">
        <title>Draft genome of the mountain pine beetle, Dendroctonus ponderosae Hopkins, a major forest pest.</title>
        <authorList>
            <person name="Keeling C.I."/>
            <person name="Yuen M.M."/>
            <person name="Liao N.Y."/>
            <person name="Docking T.R."/>
            <person name="Chan S.K."/>
            <person name="Taylor G.A."/>
            <person name="Palmquist D.L."/>
            <person name="Jackman S.D."/>
            <person name="Nguyen A."/>
            <person name="Li M."/>
            <person name="Henderson H."/>
            <person name="Janes J.K."/>
            <person name="Zhao Y."/>
            <person name="Pandoh P."/>
            <person name="Moore R."/>
            <person name="Sperling F.A."/>
            <person name="Huber D.P."/>
            <person name="Birol I."/>
            <person name="Jones S.J."/>
            <person name="Bohlmann J."/>
        </authorList>
    </citation>
    <scope>NUCLEOTIDE SEQUENCE</scope>
</reference>
<feature type="non-terminal residue" evidence="1">
    <location>
        <position position="1"/>
    </location>
</feature>
<proteinExistence type="predicted"/>
<sequence>MRLAAVGHPEKNFSPQHGELIKRHLLGKIDELQPGMSTGPGHVSYPPQYSSGIHWRHRDNEGECNVAAYPESVLPGLLACEISGSYANGFFFTPVNHIGELWRRIIHCIGEPDVDEIQRATNHSVNVRILKCLESNGRHLENLLPNFYDAMDNIINHVSSANMVSIFKTHEPLHQNRSQTNETVAHYWRLMENYISANERLRKY</sequence>